<accession>A0AAW0AFL7</accession>
<proteinExistence type="predicted"/>
<organism evidence="2 3">
    <name type="scientific">Favolaschia claudopus</name>
    <dbReference type="NCBI Taxonomy" id="2862362"/>
    <lineage>
        <taxon>Eukaryota</taxon>
        <taxon>Fungi</taxon>
        <taxon>Dikarya</taxon>
        <taxon>Basidiomycota</taxon>
        <taxon>Agaricomycotina</taxon>
        <taxon>Agaricomycetes</taxon>
        <taxon>Agaricomycetidae</taxon>
        <taxon>Agaricales</taxon>
        <taxon>Marasmiineae</taxon>
        <taxon>Mycenaceae</taxon>
        <taxon>Favolaschia</taxon>
    </lineage>
</organism>
<comment type="caution">
    <text evidence="2">The sequence shown here is derived from an EMBL/GenBank/DDBJ whole genome shotgun (WGS) entry which is preliminary data.</text>
</comment>
<dbReference type="AlphaFoldDB" id="A0AAW0AFL7"/>
<evidence type="ECO:0000256" key="1">
    <source>
        <dbReference type="SAM" id="SignalP"/>
    </source>
</evidence>
<feature type="signal peptide" evidence="1">
    <location>
        <begin position="1"/>
        <end position="20"/>
    </location>
</feature>
<dbReference type="EMBL" id="JAWWNJ010000070">
    <property type="protein sequence ID" value="KAK7007594.1"/>
    <property type="molecule type" value="Genomic_DNA"/>
</dbReference>
<dbReference type="Proteomes" id="UP001362999">
    <property type="component" value="Unassembled WGS sequence"/>
</dbReference>
<keyword evidence="3" id="KW-1185">Reference proteome</keyword>
<keyword evidence="1" id="KW-0732">Signal</keyword>
<evidence type="ECO:0000313" key="3">
    <source>
        <dbReference type="Proteomes" id="UP001362999"/>
    </source>
</evidence>
<evidence type="ECO:0000313" key="2">
    <source>
        <dbReference type="EMBL" id="KAK7007594.1"/>
    </source>
</evidence>
<protein>
    <submittedName>
        <fullName evidence="2">Uncharacterized protein</fullName>
    </submittedName>
</protein>
<name>A0AAW0AFL7_9AGAR</name>
<sequence length="136" mass="13955">MKFSTVFTTILLSAVAAVQGAEIVSPIAGSVLPANQPFNLTYASHRFAKEHTIKITVVTSAPAGTGRDFPAGIGAQDVKPNGVGPDGGAVYSLQVDPVGLFSAVTGDRKIYVVESFAAFGGSDDGLEILSVPVTFV</sequence>
<reference evidence="2 3" key="1">
    <citation type="journal article" date="2024" name="J Genomics">
        <title>Draft genome sequencing and assembly of Favolaschia claudopus CIRM-BRFM 2984 isolated from oak limbs.</title>
        <authorList>
            <person name="Navarro D."/>
            <person name="Drula E."/>
            <person name="Chaduli D."/>
            <person name="Cazenave R."/>
            <person name="Ahrendt S."/>
            <person name="Wang J."/>
            <person name="Lipzen A."/>
            <person name="Daum C."/>
            <person name="Barry K."/>
            <person name="Grigoriev I.V."/>
            <person name="Favel A."/>
            <person name="Rosso M.N."/>
            <person name="Martin F."/>
        </authorList>
    </citation>
    <scope>NUCLEOTIDE SEQUENCE [LARGE SCALE GENOMIC DNA]</scope>
    <source>
        <strain evidence="2 3">CIRM-BRFM 2984</strain>
    </source>
</reference>
<feature type="chain" id="PRO_5043979162" evidence="1">
    <location>
        <begin position="21"/>
        <end position="136"/>
    </location>
</feature>
<gene>
    <name evidence="2" type="ORF">R3P38DRAFT_3028139</name>
</gene>